<organism evidence="2 3">
    <name type="scientific">Bradyrhizobium erythrophlei</name>
    <dbReference type="NCBI Taxonomy" id="1437360"/>
    <lineage>
        <taxon>Bacteria</taxon>
        <taxon>Pseudomonadati</taxon>
        <taxon>Pseudomonadota</taxon>
        <taxon>Alphaproteobacteria</taxon>
        <taxon>Hyphomicrobiales</taxon>
        <taxon>Nitrobacteraceae</taxon>
        <taxon>Bradyrhizobium</taxon>
    </lineage>
</organism>
<dbReference type="Proteomes" id="UP000190675">
    <property type="component" value="Chromosome I"/>
</dbReference>
<feature type="transmembrane region" description="Helical" evidence="1">
    <location>
        <begin position="23"/>
        <end position="44"/>
    </location>
</feature>
<sequence length="62" mass="6691">MNQSLARTDQHAGQDAEDRMTSFFHWIGLAIAAGVVGLGVFAFFRGLSLPPNTPEHRAHGKG</sequence>
<keyword evidence="1" id="KW-1133">Transmembrane helix</keyword>
<dbReference type="AlphaFoldDB" id="A0A1M5V0R1"/>
<evidence type="ECO:0000256" key="1">
    <source>
        <dbReference type="SAM" id="Phobius"/>
    </source>
</evidence>
<dbReference type="EMBL" id="LT670818">
    <property type="protein sequence ID" value="SHH68852.1"/>
    <property type="molecule type" value="Genomic_DNA"/>
</dbReference>
<keyword evidence="1" id="KW-0472">Membrane</keyword>
<evidence type="ECO:0000313" key="2">
    <source>
        <dbReference type="EMBL" id="SHH68852.1"/>
    </source>
</evidence>
<accession>A0A1M5V0R1</accession>
<gene>
    <name evidence="2" type="ORF">SAMN05444169_8810</name>
</gene>
<proteinExistence type="predicted"/>
<reference evidence="2 3" key="1">
    <citation type="submission" date="2016-11" db="EMBL/GenBank/DDBJ databases">
        <authorList>
            <person name="Jaros S."/>
            <person name="Januszkiewicz K."/>
            <person name="Wedrychowicz H."/>
        </authorList>
    </citation>
    <scope>NUCLEOTIDE SEQUENCE [LARGE SCALE GENOMIC DNA]</scope>
    <source>
        <strain evidence="2 3">GAS242</strain>
    </source>
</reference>
<protein>
    <submittedName>
        <fullName evidence="2">Uncharacterized protein</fullName>
    </submittedName>
</protein>
<evidence type="ECO:0000313" key="3">
    <source>
        <dbReference type="Proteomes" id="UP000190675"/>
    </source>
</evidence>
<dbReference type="RefSeq" id="WP_079572335.1">
    <property type="nucleotide sequence ID" value="NZ_LT670818.1"/>
</dbReference>
<name>A0A1M5V0R1_9BRAD</name>
<keyword evidence="1" id="KW-0812">Transmembrane</keyword>